<sequence length="42" mass="4866">MKNHGTLWSLLVSLIRLVAIADVSSASWWTFHQPEIPYKLKK</sequence>
<dbReference type="OrthoDB" id="1809626at2"/>
<reference evidence="1 2" key="1">
    <citation type="submission" date="2016-11" db="EMBL/GenBank/DDBJ databases">
        <authorList>
            <person name="Jaros S."/>
            <person name="Januszkiewicz K."/>
            <person name="Wedrychowicz H."/>
        </authorList>
    </citation>
    <scope>NUCLEOTIDE SEQUENCE [LARGE SCALE GENOMIC DNA]</scope>
    <source>
        <strain evidence="1 2">DSM 17918</strain>
    </source>
</reference>
<dbReference type="STRING" id="1121256.SAMN02746089_01576"/>
<dbReference type="Proteomes" id="UP000184088">
    <property type="component" value="Unassembled WGS sequence"/>
</dbReference>
<dbReference type="EMBL" id="FQVH01000016">
    <property type="protein sequence ID" value="SHF26261.1"/>
    <property type="molecule type" value="Genomic_DNA"/>
</dbReference>
<accession>A0A1M5A7H2</accession>
<evidence type="ECO:0000313" key="2">
    <source>
        <dbReference type="Proteomes" id="UP000184088"/>
    </source>
</evidence>
<dbReference type="InterPro" id="IPR009229">
    <property type="entry name" value="AgrD"/>
</dbReference>
<keyword evidence="2" id="KW-1185">Reference proteome</keyword>
<evidence type="ECO:0000313" key="1">
    <source>
        <dbReference type="EMBL" id="SHF26261.1"/>
    </source>
</evidence>
<gene>
    <name evidence="1" type="ORF">SAMN02746089_01576</name>
</gene>
<dbReference type="NCBIfam" id="TIGR04223">
    <property type="entry name" value="quorum_AgrD"/>
    <property type="match status" value="1"/>
</dbReference>
<organism evidence="1 2">
    <name type="scientific">Caldanaerobius fijiensis DSM 17918</name>
    <dbReference type="NCBI Taxonomy" id="1121256"/>
    <lineage>
        <taxon>Bacteria</taxon>
        <taxon>Bacillati</taxon>
        <taxon>Bacillota</taxon>
        <taxon>Clostridia</taxon>
        <taxon>Thermoanaerobacterales</taxon>
        <taxon>Thermoanaerobacteraceae</taxon>
        <taxon>Caldanaerobius</taxon>
    </lineage>
</organism>
<proteinExistence type="predicted"/>
<dbReference type="RefSeq" id="WP_084111028.1">
    <property type="nucleotide sequence ID" value="NZ_FQVH01000016.1"/>
</dbReference>
<protein>
    <submittedName>
        <fullName evidence="1">Cyclic lactone autoinducer peptide</fullName>
    </submittedName>
</protein>
<name>A0A1M5A7H2_9THEO</name>
<dbReference type="AlphaFoldDB" id="A0A1M5A7H2"/>